<accession>A0ABW5CYA1</accession>
<dbReference type="Pfam" id="PF03544">
    <property type="entry name" value="TonB_C"/>
    <property type="match status" value="2"/>
</dbReference>
<keyword evidence="3" id="KW-0813">Transport</keyword>
<feature type="domain" description="TonB C-terminal" evidence="10">
    <location>
        <begin position="27"/>
        <end position="91"/>
    </location>
</feature>
<sequence length="203" mass="22621">MPEFSGGVKGLVQYLSENVKYQANQPTGLAVVSFVVNTEGKVTNVHVVKGLSPEVDKECKRVVESMSGQWAPGVHKGQQVAVRYTLPIRFEEPAPVVQDSSKTKPAVEYHEVMPTYTSGMAELMKFLNKNKKYNKMRSPEGISQISFIVNEDGTLTDYKVVKSLTPELDQEAIRVLSLTSGNWKPGTQNDKPVKVRFTMPVRF</sequence>
<gene>
    <name evidence="11" type="ORF">ACFSKP_12265</name>
</gene>
<keyword evidence="9" id="KW-0472">Membrane</keyword>
<keyword evidence="8" id="KW-1133">Transmembrane helix</keyword>
<evidence type="ECO:0000259" key="10">
    <source>
        <dbReference type="Pfam" id="PF03544"/>
    </source>
</evidence>
<dbReference type="InterPro" id="IPR006260">
    <property type="entry name" value="TonB/TolA_C"/>
</dbReference>
<dbReference type="EMBL" id="JBHUIM010000002">
    <property type="protein sequence ID" value="MFD2247035.1"/>
    <property type="molecule type" value="Genomic_DNA"/>
</dbReference>
<dbReference type="PANTHER" id="PTHR33446">
    <property type="entry name" value="PROTEIN TONB-RELATED"/>
    <property type="match status" value="1"/>
</dbReference>
<keyword evidence="4" id="KW-1003">Cell membrane</keyword>
<feature type="domain" description="TonB C-terminal" evidence="10">
    <location>
        <begin position="137"/>
        <end position="203"/>
    </location>
</feature>
<evidence type="ECO:0000256" key="1">
    <source>
        <dbReference type="ARBA" id="ARBA00004383"/>
    </source>
</evidence>
<dbReference type="NCBIfam" id="TIGR01352">
    <property type="entry name" value="tonB_Cterm"/>
    <property type="match status" value="2"/>
</dbReference>
<evidence type="ECO:0000256" key="7">
    <source>
        <dbReference type="ARBA" id="ARBA00022927"/>
    </source>
</evidence>
<evidence type="ECO:0000313" key="12">
    <source>
        <dbReference type="Proteomes" id="UP001597374"/>
    </source>
</evidence>
<keyword evidence="12" id="KW-1185">Reference proteome</keyword>
<proteinExistence type="inferred from homology"/>
<evidence type="ECO:0000256" key="8">
    <source>
        <dbReference type="ARBA" id="ARBA00022989"/>
    </source>
</evidence>
<evidence type="ECO:0000256" key="3">
    <source>
        <dbReference type="ARBA" id="ARBA00022448"/>
    </source>
</evidence>
<dbReference type="Proteomes" id="UP001597374">
    <property type="component" value="Unassembled WGS sequence"/>
</dbReference>
<comment type="similarity">
    <text evidence="2">Belongs to the TonB family.</text>
</comment>
<evidence type="ECO:0000256" key="5">
    <source>
        <dbReference type="ARBA" id="ARBA00022519"/>
    </source>
</evidence>
<dbReference type="Gene3D" id="3.30.1150.10">
    <property type="match status" value="2"/>
</dbReference>
<comment type="subcellular location">
    <subcellularLocation>
        <location evidence="1">Cell inner membrane</location>
        <topology evidence="1">Single-pass membrane protein</topology>
        <orientation evidence="1">Periplasmic side</orientation>
    </subcellularLocation>
</comment>
<dbReference type="InterPro" id="IPR037682">
    <property type="entry name" value="TonB_C"/>
</dbReference>
<keyword evidence="6" id="KW-0812">Transmembrane</keyword>
<evidence type="ECO:0000256" key="2">
    <source>
        <dbReference type="ARBA" id="ARBA00006555"/>
    </source>
</evidence>
<name>A0ABW5CYA1_9BACT</name>
<keyword evidence="5" id="KW-0997">Cell inner membrane</keyword>
<dbReference type="RefSeq" id="WP_250432240.1">
    <property type="nucleotide sequence ID" value="NZ_JALPRR010000006.1"/>
</dbReference>
<keyword evidence="7" id="KW-0653">Protein transport</keyword>
<reference evidence="12" key="1">
    <citation type="journal article" date="2019" name="Int. J. Syst. Evol. Microbiol.">
        <title>The Global Catalogue of Microorganisms (GCM) 10K type strain sequencing project: providing services to taxonomists for standard genome sequencing and annotation.</title>
        <authorList>
            <consortium name="The Broad Institute Genomics Platform"/>
            <consortium name="The Broad Institute Genome Sequencing Center for Infectious Disease"/>
            <person name="Wu L."/>
            <person name="Ma J."/>
        </authorList>
    </citation>
    <scope>NUCLEOTIDE SEQUENCE [LARGE SCALE GENOMIC DNA]</scope>
    <source>
        <strain evidence="12">CGMCC 4.1782</strain>
    </source>
</reference>
<evidence type="ECO:0000256" key="4">
    <source>
        <dbReference type="ARBA" id="ARBA00022475"/>
    </source>
</evidence>
<evidence type="ECO:0000256" key="6">
    <source>
        <dbReference type="ARBA" id="ARBA00022692"/>
    </source>
</evidence>
<dbReference type="PANTHER" id="PTHR33446:SF2">
    <property type="entry name" value="PROTEIN TONB"/>
    <property type="match status" value="1"/>
</dbReference>
<dbReference type="SUPFAM" id="SSF74653">
    <property type="entry name" value="TolA/TonB C-terminal domain"/>
    <property type="match status" value="2"/>
</dbReference>
<evidence type="ECO:0000313" key="11">
    <source>
        <dbReference type="EMBL" id="MFD2247035.1"/>
    </source>
</evidence>
<comment type="caution">
    <text evidence="11">The sequence shown here is derived from an EMBL/GenBank/DDBJ whole genome shotgun (WGS) entry which is preliminary data.</text>
</comment>
<organism evidence="11 12">
    <name type="scientific">Pontibacter ruber</name>
    <dbReference type="NCBI Taxonomy" id="1343895"/>
    <lineage>
        <taxon>Bacteria</taxon>
        <taxon>Pseudomonadati</taxon>
        <taxon>Bacteroidota</taxon>
        <taxon>Cytophagia</taxon>
        <taxon>Cytophagales</taxon>
        <taxon>Hymenobacteraceae</taxon>
        <taxon>Pontibacter</taxon>
    </lineage>
</organism>
<dbReference type="InterPro" id="IPR051045">
    <property type="entry name" value="TonB-dependent_transducer"/>
</dbReference>
<protein>
    <submittedName>
        <fullName evidence="11">TonB family protein</fullName>
    </submittedName>
</protein>
<evidence type="ECO:0000256" key="9">
    <source>
        <dbReference type="ARBA" id="ARBA00023136"/>
    </source>
</evidence>